<keyword evidence="4" id="KW-1185">Reference proteome</keyword>
<dbReference type="Gene3D" id="3.40.50.1820">
    <property type="entry name" value="alpha/beta hydrolase"/>
    <property type="match status" value="1"/>
</dbReference>
<organism evidence="3 4">
    <name type="scientific">Epichloe bromicola</name>
    <dbReference type="NCBI Taxonomy" id="79588"/>
    <lineage>
        <taxon>Eukaryota</taxon>
        <taxon>Fungi</taxon>
        <taxon>Dikarya</taxon>
        <taxon>Ascomycota</taxon>
        <taxon>Pezizomycotina</taxon>
        <taxon>Sordariomycetes</taxon>
        <taxon>Hypocreomycetidae</taxon>
        <taxon>Hypocreales</taxon>
        <taxon>Clavicipitaceae</taxon>
        <taxon>Epichloe</taxon>
    </lineage>
</organism>
<evidence type="ECO:0000259" key="2">
    <source>
        <dbReference type="Pfam" id="PF12146"/>
    </source>
</evidence>
<proteinExistence type="predicted"/>
<keyword evidence="1" id="KW-0812">Transmembrane</keyword>
<feature type="domain" description="Serine aminopeptidase S33" evidence="2">
    <location>
        <begin position="93"/>
        <end position="265"/>
    </location>
</feature>
<dbReference type="EMBL" id="BAAFGZ010000002">
    <property type="protein sequence ID" value="GAB0131664.1"/>
    <property type="molecule type" value="Genomic_DNA"/>
</dbReference>
<sequence length="385" mass="41932">MEKPTPWPTIPHAALVATTTAMATTSLIVLARIALWPRKRAVLKSPLRTVMPRLSSDELAGLAYVPDSFPGARDVDTPYGTIRAYEFGPQRGQKVLLVHGISTSCITLSRIAHALVDRGCRVMLFDLFGRGFSDGVGDLPHDARLYTSQMLAVLASSPLCWTGTGAFRLVGYSLGGAIAVPFANAFPHMVSSLVLLAPAGLIDASSFGPVTRFVFSSWLVPERVLAVLTGRRLQRPIASSSSTRAAAVMAAAEAEDLHHGDEVTTTTTTTTTTPLETRVLDYVRWMVLNHEGFVPAFMSCIRHAPLMGQHEQWRGLARRRPGTTAVIFAETDELIHESEYREHGLPLAGGEGHVSWRVIPGSHDFVMTHPGRIMDELDDFWGVNS</sequence>
<dbReference type="SUPFAM" id="SSF53474">
    <property type="entry name" value="alpha/beta-Hydrolases"/>
    <property type="match status" value="1"/>
</dbReference>
<dbReference type="PANTHER" id="PTHR43798">
    <property type="entry name" value="MONOACYLGLYCEROL LIPASE"/>
    <property type="match status" value="1"/>
</dbReference>
<accession>A0ABQ0CE09</accession>
<evidence type="ECO:0000313" key="3">
    <source>
        <dbReference type="EMBL" id="GAB0131664.1"/>
    </source>
</evidence>
<dbReference type="PANTHER" id="PTHR43798:SF33">
    <property type="entry name" value="HYDROLASE, PUTATIVE (AFU_ORTHOLOGUE AFUA_2G14860)-RELATED"/>
    <property type="match status" value="1"/>
</dbReference>
<dbReference type="PRINTS" id="PR00111">
    <property type="entry name" value="ABHYDROLASE"/>
</dbReference>
<protein>
    <recommendedName>
        <fullName evidence="2">Serine aminopeptidase S33 domain-containing protein</fullName>
    </recommendedName>
</protein>
<evidence type="ECO:0000256" key="1">
    <source>
        <dbReference type="SAM" id="Phobius"/>
    </source>
</evidence>
<feature type="transmembrane region" description="Helical" evidence="1">
    <location>
        <begin position="12"/>
        <end position="35"/>
    </location>
</feature>
<dbReference type="InterPro" id="IPR029058">
    <property type="entry name" value="AB_hydrolase_fold"/>
</dbReference>
<name>A0ABQ0CE09_9HYPO</name>
<dbReference type="InterPro" id="IPR050266">
    <property type="entry name" value="AB_hydrolase_sf"/>
</dbReference>
<reference evidence="4" key="1">
    <citation type="submission" date="2024-06" db="EMBL/GenBank/DDBJ databases">
        <title>Draft Genome Sequences of Epichloe bromicola Strains Isolated from Elymus ciliaris.</title>
        <authorList>
            <consortium name="Epichloe bromicola genome sequencing consortium"/>
            <person name="Miura A."/>
            <person name="Imano S."/>
            <person name="Ashida A."/>
            <person name="Sato I."/>
            <person name="Chiba S."/>
            <person name="Tanaka A."/>
            <person name="Camagna M."/>
            <person name="Takemoto D."/>
        </authorList>
    </citation>
    <scope>NUCLEOTIDE SEQUENCE [LARGE SCALE GENOMIC DNA]</scope>
    <source>
        <strain evidence="4">DP</strain>
    </source>
</reference>
<dbReference type="InterPro" id="IPR000073">
    <property type="entry name" value="AB_hydrolase_1"/>
</dbReference>
<evidence type="ECO:0000313" key="4">
    <source>
        <dbReference type="Proteomes" id="UP001562357"/>
    </source>
</evidence>
<comment type="caution">
    <text evidence="3">The sequence shown here is derived from an EMBL/GenBank/DDBJ whole genome shotgun (WGS) entry which is preliminary data.</text>
</comment>
<gene>
    <name evidence="3" type="primary">g126</name>
    <name evidence="3" type="ORF">EsDP_00000126</name>
</gene>
<keyword evidence="1" id="KW-1133">Transmembrane helix</keyword>
<dbReference type="InterPro" id="IPR022742">
    <property type="entry name" value="Hydrolase_4"/>
</dbReference>
<dbReference type="Pfam" id="PF12146">
    <property type="entry name" value="Hydrolase_4"/>
    <property type="match status" value="1"/>
</dbReference>
<dbReference type="Proteomes" id="UP001562357">
    <property type="component" value="Unassembled WGS sequence"/>
</dbReference>
<keyword evidence="1" id="KW-0472">Membrane</keyword>